<dbReference type="RefSeq" id="WP_182940448.1">
    <property type="nucleotide sequence ID" value="NZ_JABEQH010000001.1"/>
</dbReference>
<dbReference type="Proteomes" id="UP000561066">
    <property type="component" value="Unassembled WGS sequence"/>
</dbReference>
<dbReference type="EMBL" id="JABEQH010000001">
    <property type="protein sequence ID" value="MBB2174605.1"/>
    <property type="molecule type" value="Genomic_DNA"/>
</dbReference>
<proteinExistence type="predicted"/>
<evidence type="ECO:0000313" key="1">
    <source>
        <dbReference type="EMBL" id="MBB2174605.1"/>
    </source>
</evidence>
<accession>A0A7W4J4K1</accession>
<name>A0A7W4J4K1_9PROT</name>
<reference evidence="1 2" key="1">
    <citation type="submission" date="2020-04" db="EMBL/GenBank/DDBJ databases">
        <title>Description of novel Gluconacetobacter.</title>
        <authorList>
            <person name="Sombolestani A."/>
        </authorList>
    </citation>
    <scope>NUCLEOTIDE SEQUENCE [LARGE SCALE GENOMIC DNA]</scope>
    <source>
        <strain evidence="1 2">LMG 21312</strain>
    </source>
</reference>
<protein>
    <submittedName>
        <fullName evidence="1">DUF4089 domain-containing protein</fullName>
    </submittedName>
</protein>
<sequence>MSETHDDPARAFVTALARDIGVTIPESCLPGVLVNRDLLRQYADLVNGFALPDTCEPAFDYQP</sequence>
<dbReference type="InterPro" id="IPR025148">
    <property type="entry name" value="AtzG-like"/>
</dbReference>
<evidence type="ECO:0000313" key="2">
    <source>
        <dbReference type="Proteomes" id="UP000561066"/>
    </source>
</evidence>
<comment type="caution">
    <text evidence="1">The sequence shown here is derived from an EMBL/GenBank/DDBJ whole genome shotgun (WGS) entry which is preliminary data.</text>
</comment>
<keyword evidence="2" id="KW-1185">Reference proteome</keyword>
<dbReference type="AlphaFoldDB" id="A0A7W4J4K1"/>
<organism evidence="1 2">
    <name type="scientific">Gluconacetobacter johannae</name>
    <dbReference type="NCBI Taxonomy" id="112140"/>
    <lineage>
        <taxon>Bacteria</taxon>
        <taxon>Pseudomonadati</taxon>
        <taxon>Pseudomonadota</taxon>
        <taxon>Alphaproteobacteria</taxon>
        <taxon>Acetobacterales</taxon>
        <taxon>Acetobacteraceae</taxon>
        <taxon>Gluconacetobacter</taxon>
    </lineage>
</organism>
<gene>
    <name evidence="1" type="ORF">HLH21_01535</name>
</gene>
<dbReference type="Pfam" id="PF13318">
    <property type="entry name" value="AtzG-like"/>
    <property type="match status" value="1"/>
</dbReference>